<comment type="caution">
    <text evidence="3">The sequence shown here is derived from an EMBL/GenBank/DDBJ whole genome shotgun (WGS) entry which is preliminary data.</text>
</comment>
<gene>
    <name evidence="3" type="ORF">OXD698_LOCUS53755</name>
</gene>
<proteinExistence type="inferred from homology"/>
<dbReference type="GO" id="GO:0005975">
    <property type="term" value="P:carbohydrate metabolic process"/>
    <property type="evidence" value="ECO:0007669"/>
    <property type="project" value="InterPro"/>
</dbReference>
<accession>A0A820RLU8</accession>
<protein>
    <recommendedName>
        <fullName evidence="2">Glycoside hydrolase 35 catalytic domain-containing protein</fullName>
    </recommendedName>
</protein>
<dbReference type="EMBL" id="CAJOAZ010031413">
    <property type="protein sequence ID" value="CAF4439951.1"/>
    <property type="molecule type" value="Genomic_DNA"/>
</dbReference>
<dbReference type="InterPro" id="IPR001944">
    <property type="entry name" value="Glycoside_Hdrlase_35"/>
</dbReference>
<evidence type="ECO:0000313" key="4">
    <source>
        <dbReference type="Proteomes" id="UP000663844"/>
    </source>
</evidence>
<sequence length="142" mass="16008">NEFASTQIPWIMCNGHAANSTIETCNGCNCFDDGWMDQHRRDHPDQPMLYTENWGWFQPWGQALGIRTPQDLSYSAGEWFAGGGAYLSYYMWHGGNHYGRTGGSCLTTASSDDVHLRVDGTPNEPKYTHLGRLQHLVTEHAQ</sequence>
<evidence type="ECO:0000256" key="1">
    <source>
        <dbReference type="ARBA" id="ARBA00009809"/>
    </source>
</evidence>
<evidence type="ECO:0000259" key="2">
    <source>
        <dbReference type="Pfam" id="PF01301"/>
    </source>
</evidence>
<dbReference type="InterPro" id="IPR031330">
    <property type="entry name" value="Gly_Hdrlase_35_cat"/>
</dbReference>
<comment type="similarity">
    <text evidence="1">Belongs to the glycosyl hydrolase 35 family.</text>
</comment>
<feature type="non-terminal residue" evidence="3">
    <location>
        <position position="1"/>
    </location>
</feature>
<name>A0A820RLU8_9BILA</name>
<dbReference type="GO" id="GO:0004553">
    <property type="term" value="F:hydrolase activity, hydrolyzing O-glycosyl compounds"/>
    <property type="evidence" value="ECO:0007669"/>
    <property type="project" value="InterPro"/>
</dbReference>
<dbReference type="Pfam" id="PF01301">
    <property type="entry name" value="Glyco_hydro_35"/>
    <property type="match status" value="1"/>
</dbReference>
<dbReference type="PANTHER" id="PTHR23421">
    <property type="entry name" value="BETA-GALACTOSIDASE RELATED"/>
    <property type="match status" value="1"/>
</dbReference>
<feature type="non-terminal residue" evidence="3">
    <location>
        <position position="142"/>
    </location>
</feature>
<dbReference type="InterPro" id="IPR017853">
    <property type="entry name" value="GH"/>
</dbReference>
<organism evidence="3 4">
    <name type="scientific">Adineta steineri</name>
    <dbReference type="NCBI Taxonomy" id="433720"/>
    <lineage>
        <taxon>Eukaryota</taxon>
        <taxon>Metazoa</taxon>
        <taxon>Spiralia</taxon>
        <taxon>Gnathifera</taxon>
        <taxon>Rotifera</taxon>
        <taxon>Eurotatoria</taxon>
        <taxon>Bdelloidea</taxon>
        <taxon>Adinetida</taxon>
        <taxon>Adinetidae</taxon>
        <taxon>Adineta</taxon>
    </lineage>
</organism>
<dbReference type="Gene3D" id="3.20.20.80">
    <property type="entry name" value="Glycosidases"/>
    <property type="match status" value="1"/>
</dbReference>
<dbReference type="Proteomes" id="UP000663844">
    <property type="component" value="Unassembled WGS sequence"/>
</dbReference>
<feature type="domain" description="Glycoside hydrolase 35 catalytic" evidence="2">
    <location>
        <begin position="6"/>
        <end position="134"/>
    </location>
</feature>
<dbReference type="SUPFAM" id="SSF51445">
    <property type="entry name" value="(Trans)glycosidases"/>
    <property type="match status" value="1"/>
</dbReference>
<dbReference type="AlphaFoldDB" id="A0A820RLU8"/>
<reference evidence="3" key="1">
    <citation type="submission" date="2021-02" db="EMBL/GenBank/DDBJ databases">
        <authorList>
            <person name="Nowell W R."/>
        </authorList>
    </citation>
    <scope>NUCLEOTIDE SEQUENCE</scope>
</reference>
<evidence type="ECO:0000313" key="3">
    <source>
        <dbReference type="EMBL" id="CAF4439951.1"/>
    </source>
</evidence>